<name>A0A8K1CK82_PYTOL</name>
<feature type="region of interest" description="Disordered" evidence="1">
    <location>
        <begin position="241"/>
        <end position="273"/>
    </location>
</feature>
<keyword evidence="2" id="KW-0472">Membrane</keyword>
<evidence type="ECO:0000256" key="2">
    <source>
        <dbReference type="SAM" id="Phobius"/>
    </source>
</evidence>
<gene>
    <name evidence="4" type="ORF">Poli38472_011368</name>
</gene>
<accession>A0A8K1CK82</accession>
<feature type="transmembrane region" description="Helical" evidence="2">
    <location>
        <begin position="89"/>
        <end position="112"/>
    </location>
</feature>
<dbReference type="AlphaFoldDB" id="A0A8K1CK82"/>
<feature type="transmembrane region" description="Helical" evidence="2">
    <location>
        <begin position="325"/>
        <end position="344"/>
    </location>
</feature>
<comment type="caution">
    <text evidence="4">The sequence shown here is derived from an EMBL/GenBank/DDBJ whole genome shotgun (WGS) entry which is preliminary data.</text>
</comment>
<dbReference type="EMBL" id="SPLM01000039">
    <property type="protein sequence ID" value="TMW64488.1"/>
    <property type="molecule type" value="Genomic_DNA"/>
</dbReference>
<dbReference type="InterPro" id="IPR058256">
    <property type="entry name" value="WLGC"/>
</dbReference>
<feature type="transmembrane region" description="Helical" evidence="2">
    <location>
        <begin position="426"/>
        <end position="445"/>
    </location>
</feature>
<proteinExistence type="predicted"/>
<feature type="transmembrane region" description="Helical" evidence="2">
    <location>
        <begin position="508"/>
        <end position="533"/>
    </location>
</feature>
<dbReference type="Proteomes" id="UP000794436">
    <property type="component" value="Unassembled WGS sequence"/>
</dbReference>
<feature type="compositionally biased region" description="Low complexity" evidence="1">
    <location>
        <begin position="41"/>
        <end position="51"/>
    </location>
</feature>
<evidence type="ECO:0000313" key="4">
    <source>
        <dbReference type="EMBL" id="TMW64488.1"/>
    </source>
</evidence>
<feature type="region of interest" description="Disordered" evidence="1">
    <location>
        <begin position="192"/>
        <end position="216"/>
    </location>
</feature>
<feature type="compositionally biased region" description="Low complexity" evidence="1">
    <location>
        <begin position="246"/>
        <end position="256"/>
    </location>
</feature>
<feature type="transmembrane region" description="Helical" evidence="2">
    <location>
        <begin position="148"/>
        <end position="173"/>
    </location>
</feature>
<reference evidence="4" key="1">
    <citation type="submission" date="2019-03" db="EMBL/GenBank/DDBJ databases">
        <title>Long read genome sequence of the mycoparasitic Pythium oligandrum ATCC 38472 isolated from sugarbeet rhizosphere.</title>
        <authorList>
            <person name="Gaulin E."/>
        </authorList>
    </citation>
    <scope>NUCLEOTIDE SEQUENCE</scope>
    <source>
        <strain evidence="4">ATCC 38472_TT</strain>
    </source>
</reference>
<feature type="transmembrane region" description="Helical" evidence="2">
    <location>
        <begin position="356"/>
        <end position="380"/>
    </location>
</feature>
<dbReference type="Pfam" id="PF26605">
    <property type="entry name" value="WLGC"/>
    <property type="match status" value="1"/>
</dbReference>
<dbReference type="InterPro" id="IPR032675">
    <property type="entry name" value="LRR_dom_sf"/>
</dbReference>
<organism evidence="4 5">
    <name type="scientific">Pythium oligandrum</name>
    <name type="common">Mycoparasitic fungus</name>
    <dbReference type="NCBI Taxonomy" id="41045"/>
    <lineage>
        <taxon>Eukaryota</taxon>
        <taxon>Sar</taxon>
        <taxon>Stramenopiles</taxon>
        <taxon>Oomycota</taxon>
        <taxon>Peronosporomycetes</taxon>
        <taxon>Pythiales</taxon>
        <taxon>Pythiaceae</taxon>
        <taxon>Pythium</taxon>
    </lineage>
</organism>
<dbReference type="Gene3D" id="3.80.10.10">
    <property type="entry name" value="Ribonuclease Inhibitor"/>
    <property type="match status" value="1"/>
</dbReference>
<protein>
    <recommendedName>
        <fullName evidence="3">WLGC domain-containing protein</fullName>
    </recommendedName>
</protein>
<feature type="domain" description="WLGC" evidence="3">
    <location>
        <begin position="815"/>
        <end position="879"/>
    </location>
</feature>
<dbReference type="SUPFAM" id="SSF52058">
    <property type="entry name" value="L domain-like"/>
    <property type="match status" value="1"/>
</dbReference>
<keyword evidence="2" id="KW-1133">Transmembrane helix</keyword>
<evidence type="ECO:0000256" key="1">
    <source>
        <dbReference type="SAM" id="MobiDB-lite"/>
    </source>
</evidence>
<evidence type="ECO:0000313" key="5">
    <source>
        <dbReference type="Proteomes" id="UP000794436"/>
    </source>
</evidence>
<keyword evidence="2" id="KW-0812">Transmembrane</keyword>
<feature type="region of interest" description="Disordered" evidence="1">
    <location>
        <begin position="41"/>
        <end position="65"/>
    </location>
</feature>
<sequence>MQEAAATDTTQANDVEIQLPDDASASVPRFESRLRRHSIVASSTVSSASRHGSAKVRRHSDPKPLKCKESRMGLWKSPNNSPDVMGEGFFDIFGFLGVPMVLAFIISALAVFNQAAIQIYPATFANWLMNTSHYDEGEFWLLDDAPPAAVVISCLFLIFFGLCYIALAVYMIFFRHRAIPVVHHQTKRASPPKSIFYHKPSESRLDSQETNSDTDSGTMDITLRELFQSAFATRFGFAMDDDSESRTSTATSMTSSRVVAADGEKPPSKEHRNVVSKRKRAAKIYSEFSDIDGVYHSYYSAMYDLPKLIFQTVTLFSYLRKGFPGSVITFYAMMLSFNWIISFYRFQLKKFDRALIIARVFYVFDLFFAVFSSWAIIFYAMKHFHLDHEVIDSRIETLSPGVFDRSARLFVDPKEMSIFRLGFDSIVLSNGSIIAVKVGLLYLSIYKWRKIILYLIRSHHKLRLEQIRKQNAPSPQPRLSGVSQAIRRLSGTQLAGGMRVRKQARHHLVLGIVLFLASGLSIVIYALVAFWSVDRNCVDHPQCVVVSYQWYAGRTGCPCAVFIDRKFDPRTFAEWTNPPDASLALAAAAEEGQLKAVQVVNRAVRQLPEELRHCKHLQQLILIYTATEAFPSWIQDFRDMRYLHIEGNFNARQIKSIPKNAFQNMKYLKYLHTGGLLQLAEYPSLARLYKLKALTITSAHALRELPSFSDLSSVYAISIMDNVNLVRLPDLEPVRKTLKQFVVLYRSEMCCNGFLMGNCNLNDLHCRKQADEPPAACIPDRIDAVDLDLINRADGYFCSNITDDLEDRSPTLASTDVACGGVMYRQCKKGDVTGICYNGRVQVVNCDISREYETMRRLQIQRGVGDPCDPVVEAWLGCKSNR</sequence>
<dbReference type="OrthoDB" id="166170at2759"/>
<evidence type="ECO:0000259" key="3">
    <source>
        <dbReference type="Pfam" id="PF26605"/>
    </source>
</evidence>
<keyword evidence="5" id="KW-1185">Reference proteome</keyword>
<feature type="compositionally biased region" description="Basic and acidic residues" evidence="1">
    <location>
        <begin position="262"/>
        <end position="273"/>
    </location>
</feature>